<proteinExistence type="predicted"/>
<dbReference type="InterPro" id="IPR036047">
    <property type="entry name" value="F-box-like_dom_sf"/>
</dbReference>
<dbReference type="InterPro" id="IPR053222">
    <property type="entry name" value="Zygotic_Embryogenesis-Asso"/>
</dbReference>
<dbReference type="Pfam" id="PF07735">
    <property type="entry name" value="FBA_2"/>
    <property type="match status" value="1"/>
</dbReference>
<sequence length="340" mass="39312">MTSRRFPFRRLPDDLCLKVLRTMEHREIIASSLTSKKLLSLVQSLDLSLNNASIKMKLLSEISFDFGRITVGFKWRMDKNGEEMTSLNDIPVNTNVSIHKNSPSLNRITMEFRLTSGHIEFKWSNQRMTLGEWIHHLCSIFRCERYDAEFHIGKIRVDIQSLRNTFPKLRETVIHGSLEPNDQDIQSVILRAFLPDVKYVQLHGVPLQGNLSIQHIGIANLEELKLCAYRNLKLDDLLTLNVECCTIVESQFSLRDLNRFFKLWTKGSFPKLNYLRAHVESIADWNVLMKGLQPEEARRLQAAGGEKEKEYTIQNCYGIRARIKMSNIHLVVTVILTVSN</sequence>
<dbReference type="Proteomes" id="UP000827892">
    <property type="component" value="Chromosome III"/>
</dbReference>
<organism evidence="2 3">
    <name type="scientific">Caenorhabditis briggsae</name>
    <dbReference type="NCBI Taxonomy" id="6238"/>
    <lineage>
        <taxon>Eukaryota</taxon>
        <taxon>Metazoa</taxon>
        <taxon>Ecdysozoa</taxon>
        <taxon>Nematoda</taxon>
        <taxon>Chromadorea</taxon>
        <taxon>Rhabditida</taxon>
        <taxon>Rhabditina</taxon>
        <taxon>Rhabditomorpha</taxon>
        <taxon>Rhabditoidea</taxon>
        <taxon>Rhabditidae</taxon>
        <taxon>Peloderinae</taxon>
        <taxon>Caenorhabditis</taxon>
    </lineage>
</organism>
<reference evidence="2 3" key="1">
    <citation type="submission" date="2022-05" db="EMBL/GenBank/DDBJ databases">
        <title>Chromosome-level reference genomes for two strains of Caenorhabditis briggsae: an improved platform for comparative genomics.</title>
        <authorList>
            <person name="Stevens L."/>
            <person name="Andersen E.C."/>
        </authorList>
    </citation>
    <scope>NUCLEOTIDE SEQUENCE [LARGE SCALE GENOMIC DNA]</scope>
    <source>
        <strain evidence="2">QX1410_ONT</strain>
        <tissue evidence="2">Whole-organism</tissue>
    </source>
</reference>
<evidence type="ECO:0000313" key="3">
    <source>
        <dbReference type="Proteomes" id="UP000827892"/>
    </source>
</evidence>
<dbReference type="EMBL" id="CP090893">
    <property type="protein sequence ID" value="ULU02530.1"/>
    <property type="molecule type" value="Genomic_DNA"/>
</dbReference>
<dbReference type="AlphaFoldDB" id="A0AAE9DEW0"/>
<dbReference type="PANTHER" id="PTHR22899:SF0">
    <property type="entry name" value="F-BOX ASSOCIATED DOMAIN-CONTAINING PROTEIN-RELATED"/>
    <property type="match status" value="1"/>
</dbReference>
<feature type="domain" description="F-box" evidence="1">
    <location>
        <begin position="5"/>
        <end position="52"/>
    </location>
</feature>
<dbReference type="Pfam" id="PF00646">
    <property type="entry name" value="F-box"/>
    <property type="match status" value="1"/>
</dbReference>
<accession>A0AAE9DEW0</accession>
<dbReference type="PROSITE" id="PS50181">
    <property type="entry name" value="FBOX"/>
    <property type="match status" value="1"/>
</dbReference>
<evidence type="ECO:0000259" key="1">
    <source>
        <dbReference type="PROSITE" id="PS50181"/>
    </source>
</evidence>
<name>A0AAE9DEW0_CAEBR</name>
<gene>
    <name evidence="2" type="ORF">L3Y34_002247</name>
</gene>
<dbReference type="InterPro" id="IPR012885">
    <property type="entry name" value="F-box_Sdz-33"/>
</dbReference>
<protein>
    <recommendedName>
        <fullName evidence="1">F-box domain-containing protein</fullName>
    </recommendedName>
</protein>
<dbReference type="SUPFAM" id="SSF81383">
    <property type="entry name" value="F-box domain"/>
    <property type="match status" value="1"/>
</dbReference>
<dbReference type="InterPro" id="IPR001810">
    <property type="entry name" value="F-box_dom"/>
</dbReference>
<evidence type="ECO:0000313" key="2">
    <source>
        <dbReference type="EMBL" id="ULU02530.1"/>
    </source>
</evidence>
<dbReference type="PANTHER" id="PTHR22899">
    <property type="entry name" value="CYCLIN-RELATED F-BOX FAMILY"/>
    <property type="match status" value="1"/>
</dbReference>